<evidence type="ECO:0000256" key="1">
    <source>
        <dbReference type="SAM" id="MobiDB-lite"/>
    </source>
</evidence>
<dbReference type="Proteomes" id="UP000603904">
    <property type="component" value="Unassembled WGS sequence"/>
</dbReference>
<feature type="region of interest" description="Disordered" evidence="1">
    <location>
        <begin position="40"/>
        <end position="59"/>
    </location>
</feature>
<reference evidence="2 3" key="1">
    <citation type="submission" date="2021-01" db="EMBL/GenBank/DDBJ databases">
        <title>Whole genome shotgun sequence of Microbispora corallina NBRC 16416.</title>
        <authorList>
            <person name="Komaki H."/>
            <person name="Tamura T."/>
        </authorList>
    </citation>
    <scope>NUCLEOTIDE SEQUENCE [LARGE SCALE GENOMIC DNA]</scope>
    <source>
        <strain evidence="2 3">NBRC 16416</strain>
    </source>
</reference>
<feature type="compositionally biased region" description="Gly residues" evidence="1">
    <location>
        <begin position="50"/>
        <end position="59"/>
    </location>
</feature>
<protein>
    <submittedName>
        <fullName evidence="2">Uncharacterized protein</fullName>
    </submittedName>
</protein>
<proteinExistence type="predicted"/>
<organism evidence="2 3">
    <name type="scientific">Microbispora corallina</name>
    <dbReference type="NCBI Taxonomy" id="83302"/>
    <lineage>
        <taxon>Bacteria</taxon>
        <taxon>Bacillati</taxon>
        <taxon>Actinomycetota</taxon>
        <taxon>Actinomycetes</taxon>
        <taxon>Streptosporangiales</taxon>
        <taxon>Streptosporangiaceae</taxon>
        <taxon>Microbispora</taxon>
    </lineage>
</organism>
<comment type="caution">
    <text evidence="2">The sequence shown here is derived from an EMBL/GenBank/DDBJ whole genome shotgun (WGS) entry which is preliminary data.</text>
</comment>
<gene>
    <name evidence="2" type="ORF">Mco01_77470</name>
</gene>
<keyword evidence="3" id="KW-1185">Reference proteome</keyword>
<name>A0ABQ4GCH7_9ACTN</name>
<accession>A0ABQ4GCH7</accession>
<sequence>MTGRAPPALTALGPATQEAWTPFIGSTRSPEITEALVGGAAQPAPVVEQGGNGVLSGYR</sequence>
<dbReference type="EMBL" id="BOOC01000072">
    <property type="protein sequence ID" value="GIH44747.1"/>
    <property type="molecule type" value="Genomic_DNA"/>
</dbReference>
<evidence type="ECO:0000313" key="2">
    <source>
        <dbReference type="EMBL" id="GIH44747.1"/>
    </source>
</evidence>
<evidence type="ECO:0000313" key="3">
    <source>
        <dbReference type="Proteomes" id="UP000603904"/>
    </source>
</evidence>